<dbReference type="Gene3D" id="1.10.1200.10">
    <property type="entry name" value="ACP-like"/>
    <property type="match status" value="1"/>
</dbReference>
<dbReference type="Pfam" id="PF00975">
    <property type="entry name" value="Thioesterase"/>
    <property type="match status" value="1"/>
</dbReference>
<dbReference type="PANTHER" id="PTHR22754:SF32">
    <property type="entry name" value="DISCO-INTERACTING PROTEIN 2"/>
    <property type="match status" value="1"/>
</dbReference>
<dbReference type="Pfam" id="PF00501">
    <property type="entry name" value="AMP-binding"/>
    <property type="match status" value="1"/>
</dbReference>
<evidence type="ECO:0000256" key="2">
    <source>
        <dbReference type="ARBA" id="ARBA00006432"/>
    </source>
</evidence>
<dbReference type="InterPro" id="IPR029058">
    <property type="entry name" value="AB_hydrolase_fold"/>
</dbReference>
<dbReference type="InterPro" id="IPR020806">
    <property type="entry name" value="PKS_PP-bd"/>
</dbReference>
<dbReference type="SUPFAM" id="SSF47336">
    <property type="entry name" value="ACP-like"/>
    <property type="match status" value="1"/>
</dbReference>
<gene>
    <name evidence="6" type="ORF">B1L04_05465</name>
</gene>
<dbReference type="EMBL" id="MVGR01000003">
    <property type="protein sequence ID" value="OPF18882.1"/>
    <property type="molecule type" value="Genomic_DNA"/>
</dbReference>
<dbReference type="InterPro" id="IPR000873">
    <property type="entry name" value="AMP-dep_synth/lig_dom"/>
</dbReference>
<dbReference type="PROSITE" id="PS50075">
    <property type="entry name" value="CARRIER"/>
    <property type="match status" value="1"/>
</dbReference>
<dbReference type="InterPro" id="IPR001031">
    <property type="entry name" value="Thioesterase"/>
</dbReference>
<dbReference type="RefSeq" id="WP_079206032.1">
    <property type="nucleotide sequence ID" value="NZ_MVGR01000003.1"/>
</dbReference>
<dbReference type="FunFam" id="1.10.1200.10:FF:000005">
    <property type="entry name" value="Nonribosomal peptide synthetase 1"/>
    <property type="match status" value="1"/>
</dbReference>
<proteinExistence type="inferred from homology"/>
<name>A0A1V4BW06_MICAE</name>
<dbReference type="InterPro" id="IPR036736">
    <property type="entry name" value="ACP-like_sf"/>
</dbReference>
<dbReference type="Proteomes" id="UP000189835">
    <property type="component" value="Unassembled WGS sequence"/>
</dbReference>
<comment type="cofactor">
    <cofactor evidence="1">
        <name>pantetheine 4'-phosphate</name>
        <dbReference type="ChEBI" id="CHEBI:47942"/>
    </cofactor>
</comment>
<organism evidence="6 7">
    <name type="scientific">Microcystis aeruginosa KW</name>
    <dbReference type="NCBI Taxonomy" id="1960155"/>
    <lineage>
        <taxon>Bacteria</taxon>
        <taxon>Bacillati</taxon>
        <taxon>Cyanobacteriota</taxon>
        <taxon>Cyanophyceae</taxon>
        <taxon>Oscillatoriophycideae</taxon>
        <taxon>Chroococcales</taxon>
        <taxon>Microcystaceae</taxon>
        <taxon>Microcystis</taxon>
    </lineage>
</organism>
<dbReference type="SUPFAM" id="SSF53474">
    <property type="entry name" value="alpha/beta-Hydrolases"/>
    <property type="match status" value="1"/>
</dbReference>
<keyword evidence="4" id="KW-0597">Phosphoprotein</keyword>
<evidence type="ECO:0000313" key="7">
    <source>
        <dbReference type="Proteomes" id="UP000189835"/>
    </source>
</evidence>
<dbReference type="InterPro" id="IPR009081">
    <property type="entry name" value="PP-bd_ACP"/>
</dbReference>
<evidence type="ECO:0000256" key="3">
    <source>
        <dbReference type="ARBA" id="ARBA00022450"/>
    </source>
</evidence>
<dbReference type="Pfam" id="PF00550">
    <property type="entry name" value="PP-binding"/>
    <property type="match status" value="1"/>
</dbReference>
<dbReference type="SMART" id="SM00823">
    <property type="entry name" value="PKS_PP"/>
    <property type="match status" value="1"/>
</dbReference>
<evidence type="ECO:0000259" key="5">
    <source>
        <dbReference type="PROSITE" id="PS50075"/>
    </source>
</evidence>
<dbReference type="PROSITE" id="PS00012">
    <property type="entry name" value="PHOSPHOPANTETHEINE"/>
    <property type="match status" value="1"/>
</dbReference>
<accession>A0A1V4BW06</accession>
<protein>
    <recommendedName>
        <fullName evidence="5">Carrier domain-containing protein</fullName>
    </recommendedName>
</protein>
<sequence>MSTNIELGTHETKNGSQLQPAAFFWTDTTLFDNYRQQNIHTLIALQKVIERHHALLKSEDHRGEIGEFLETFAQISNYQADFFLWIWSDPAAYHWCQLAFDLVKAALTKKPLPSVTRQYCGEIKQKTPLKALIAHLNQFKLFAIAHALLSGRSYNFRTPFYGRLPLAIPGTSFYLEGTGEVEIYGIEGNKLDVGGQNQREYLELTANALLKGGNLKVGQCPTLYLQGGEFRFQPYCFNSPAFPDGQAVVKTGMAYQEKYINLVRDGLALIEQYHPQTFGQLHYFMEVIALKPLEEGTFTNLSSSDFPGALICSVIDNPYRLADNFIHEFHHNRLFLIEQNNPLLCNSLEEDQANSLYYSPWRQDLRPLRGIFHAVYVYTPVTRFWLNFYRSNPEGEKLDFAKSQLMTNLLQLQIGLEQLRKYAQFTDLGRDLWQELQSNVAQIAQDAARLGIGFDTPALEWHRNGSFQYQLEGKTARFLTVKEVIARHIQCLDHFRQIEPQFQSNLGLDSFSEGNGEDKKPAIAYGQPITGKLEVVSSLAAILKQQLEKTSQGYLVDLTGKSPINRTYGEIWQRSTILLGYLQAQGLSPGDFVIIQIEQCHEFVAAVWSCFLGGFVPVPVAVSFHRPETTPAANKLEQVWQTLANPVILTTKELAASMKTRCQPIDARILTLEKAENFAPSQNFHTHQPEDLALLLTTSGTTGNPKLVSFDALTVIRQFLGENEHDHESSCFLTWIPCDNASGMSIIKPKLGQTLYLPPASFFGNPLGWIETVDRYRVKTTVLTNFAMTRIIEEVKAIAQKPWDLSSLQTIGLGAEKIVPQTCRSFLETLQPLALPPDVLSLAYGLSETGVVASTRKWTAMGYNSHSQQFVQIGQPLPGCGLRIVDGENNLLAEGDIGSIQIWSAGIARGYYDNPGLNRTLFSEDGWFNTGDLGFLNDGYLTVTGREKEIIIVNGKNYSCQEIEAVVEEVEGVQPFYTVASSCGQADSETEQLGIFFNTSITKESDLGNLAKNIRGKLTQTLGINPKYLIPLQKSAIPRTSTGKIQRLSLKQRLETGEFTATIKWVDALIQQTLEQTYRAPRNQLEGQLTQIWKKILGLKEVGIYDNFFDLGGDSILAVKLVAEIEKNCSKELSIVVLYQAPTVEKLAKILSRGEWSSPWYSLVPIQPLGDKIPLFAIHLLGEGLSFYRPLANYLGLRQPIYGLNYGLAARKGKEKEDKLPPIENLAAHYIEEMQAFYPQGPYILLGVSNGGNVAFEMAKQLQAQGQTVAKLILFDTLHPHLKLPPHWKKGSRFQKLMSELIRYSQIYWGNFLLFEPQERVSYLLEKLKSLSVQKIIQRTSFPVQPSEKTLETKPLEASLPRLYLPQSYPGKITLFRAKHTGINAFDPTNGWEGVADEGLEIYDIHGAHSHIFSEPSVRILSEKLRDCLTTDLLT</sequence>
<dbReference type="InterPro" id="IPR020845">
    <property type="entry name" value="AMP-binding_CS"/>
</dbReference>
<dbReference type="InterPro" id="IPR006162">
    <property type="entry name" value="Ppantetheine_attach_site"/>
</dbReference>
<evidence type="ECO:0000256" key="4">
    <source>
        <dbReference type="ARBA" id="ARBA00022553"/>
    </source>
</evidence>
<reference evidence="6 7" key="1">
    <citation type="submission" date="2017-02" db="EMBL/GenBank/DDBJ databases">
        <title>Genome sequence of Microcystis aeruginosa KW.</title>
        <authorList>
            <person name="Oh H.-M."/>
            <person name="Ahn C.-Y."/>
            <person name="Jeong H."/>
            <person name="Srivastava A."/>
            <person name="Lee H.-G."/>
            <person name="Kang S.-R."/>
        </authorList>
    </citation>
    <scope>NUCLEOTIDE SEQUENCE [LARGE SCALE GENOMIC DNA]</scope>
    <source>
        <strain evidence="6 7">KW</strain>
    </source>
</reference>
<keyword evidence="3" id="KW-0596">Phosphopantetheine</keyword>
<dbReference type="GO" id="GO:0031177">
    <property type="term" value="F:phosphopantetheine binding"/>
    <property type="evidence" value="ECO:0007669"/>
    <property type="project" value="InterPro"/>
</dbReference>
<comment type="caution">
    <text evidence="6">The sequence shown here is derived from an EMBL/GenBank/DDBJ whole genome shotgun (WGS) entry which is preliminary data.</text>
</comment>
<comment type="similarity">
    <text evidence="2">Belongs to the ATP-dependent AMP-binding enzyme family.</text>
</comment>
<dbReference type="PANTHER" id="PTHR22754">
    <property type="entry name" value="DISCO-INTERACTING PROTEIN 2 DIP2 -RELATED"/>
    <property type="match status" value="1"/>
</dbReference>
<dbReference type="InterPro" id="IPR045851">
    <property type="entry name" value="AMP-bd_C_sf"/>
</dbReference>
<dbReference type="Gene3D" id="3.40.50.12780">
    <property type="entry name" value="N-terminal domain of ligase-like"/>
    <property type="match status" value="1"/>
</dbReference>
<dbReference type="SUPFAM" id="SSF56801">
    <property type="entry name" value="Acetyl-CoA synthetase-like"/>
    <property type="match status" value="1"/>
</dbReference>
<dbReference type="PROSITE" id="PS00455">
    <property type="entry name" value="AMP_BINDING"/>
    <property type="match status" value="1"/>
</dbReference>
<dbReference type="Gene3D" id="3.40.50.1820">
    <property type="entry name" value="alpha/beta hydrolase"/>
    <property type="match status" value="1"/>
</dbReference>
<evidence type="ECO:0000313" key="6">
    <source>
        <dbReference type="EMBL" id="OPF18882.1"/>
    </source>
</evidence>
<dbReference type="Gene3D" id="3.30.300.30">
    <property type="match status" value="1"/>
</dbReference>
<feature type="domain" description="Carrier" evidence="5">
    <location>
        <begin position="1080"/>
        <end position="1155"/>
    </location>
</feature>
<dbReference type="NCBIfam" id="TIGR04267">
    <property type="entry name" value="mod_HExxH"/>
    <property type="match status" value="1"/>
</dbReference>
<evidence type="ECO:0000256" key="1">
    <source>
        <dbReference type="ARBA" id="ARBA00001957"/>
    </source>
</evidence>
<dbReference type="InterPro" id="IPR042099">
    <property type="entry name" value="ANL_N_sf"/>
</dbReference>
<dbReference type="InterPro" id="IPR026337">
    <property type="entry name" value="AKG_HExxH"/>
</dbReference>